<dbReference type="InterPro" id="IPR038495">
    <property type="entry name" value="ATPase_E_C"/>
</dbReference>
<reference evidence="4 5" key="1">
    <citation type="submission" date="2020-06" db="EMBL/GenBank/DDBJ databases">
        <title>WGS assembly of Ceratodon purpureus strain R40.</title>
        <authorList>
            <person name="Carey S.B."/>
            <person name="Jenkins J."/>
            <person name="Shu S."/>
            <person name="Lovell J.T."/>
            <person name="Sreedasyam A."/>
            <person name="Maumus F."/>
            <person name="Tiley G.P."/>
            <person name="Fernandez-Pozo N."/>
            <person name="Barry K."/>
            <person name="Chen C."/>
            <person name="Wang M."/>
            <person name="Lipzen A."/>
            <person name="Daum C."/>
            <person name="Saski C.A."/>
            <person name="Payton A.C."/>
            <person name="Mcbreen J.C."/>
            <person name="Conrad R.E."/>
            <person name="Kollar L.M."/>
            <person name="Olsson S."/>
            <person name="Huttunen S."/>
            <person name="Landis J.B."/>
            <person name="Wickett N.J."/>
            <person name="Johnson M.G."/>
            <person name="Rensing S.A."/>
            <person name="Grimwood J."/>
            <person name="Schmutz J."/>
            <person name="Mcdaniel S.F."/>
        </authorList>
    </citation>
    <scope>NUCLEOTIDE SEQUENCE [LARGE SCALE GENOMIC DNA]</scope>
    <source>
        <strain evidence="4 5">R40</strain>
    </source>
</reference>
<dbReference type="Proteomes" id="UP000822688">
    <property type="component" value="Chromosome 6"/>
</dbReference>
<dbReference type="AlphaFoldDB" id="A0A8T0HK83"/>
<name>A0A8T0HK83_CERPU</name>
<keyword evidence="2" id="KW-0813">Transport</keyword>
<sequence length="242" mass="27539">MNEAEVNKQIQQMVHFIRQEAEEKANEIAVSTEEEFNIDKLQMVDAEKKKIRADYDRKERLVTLRKKIENSTQLNAQRLRYLHAQDDLLRRMRDAAERQLATISNQQGPYAKFLEALIIQGLLRLREPSVQIRCRKDDLHLVQAVIQSACEIYANKATVEVPKVIVDDKVFLPGPPQPGQYGSTCLGGLVLATKDGQIVLDNTLDARIQIVFKQQLPEIRKRLFGVRKGGPFVVEPPLPSSS</sequence>
<comment type="caution">
    <text evidence="4">The sequence shown here is derived from an EMBL/GenBank/DDBJ whole genome shotgun (WGS) entry which is preliminary data.</text>
</comment>
<dbReference type="InterPro" id="IPR002842">
    <property type="entry name" value="ATPase_V1_Esu"/>
</dbReference>
<dbReference type="GO" id="GO:0033178">
    <property type="term" value="C:proton-transporting two-sector ATPase complex, catalytic domain"/>
    <property type="evidence" value="ECO:0007669"/>
    <property type="project" value="InterPro"/>
</dbReference>
<dbReference type="EMBL" id="CM026427">
    <property type="protein sequence ID" value="KAG0571207.1"/>
    <property type="molecule type" value="Genomic_DNA"/>
</dbReference>
<dbReference type="Gene3D" id="6.10.250.1620">
    <property type="match status" value="1"/>
</dbReference>
<keyword evidence="5" id="KW-1185">Reference proteome</keyword>
<gene>
    <name evidence="4" type="ORF">KC19_6G219600</name>
</gene>
<dbReference type="PANTHER" id="PTHR45715">
    <property type="entry name" value="ATPASE H+-TRANSPORTING V1 SUBUNIT E1A-RELATED"/>
    <property type="match status" value="1"/>
</dbReference>
<organism evidence="4 5">
    <name type="scientific">Ceratodon purpureus</name>
    <name type="common">Fire moss</name>
    <name type="synonym">Dicranum purpureum</name>
    <dbReference type="NCBI Taxonomy" id="3225"/>
    <lineage>
        <taxon>Eukaryota</taxon>
        <taxon>Viridiplantae</taxon>
        <taxon>Streptophyta</taxon>
        <taxon>Embryophyta</taxon>
        <taxon>Bryophyta</taxon>
        <taxon>Bryophytina</taxon>
        <taxon>Bryopsida</taxon>
        <taxon>Dicranidae</taxon>
        <taxon>Pseudoditrichales</taxon>
        <taxon>Ditrichaceae</taxon>
        <taxon>Ceratodon</taxon>
    </lineage>
</organism>
<dbReference type="GO" id="GO:0046961">
    <property type="term" value="F:proton-transporting ATPase activity, rotational mechanism"/>
    <property type="evidence" value="ECO:0007669"/>
    <property type="project" value="InterPro"/>
</dbReference>
<keyword evidence="3" id="KW-0406">Ion transport</keyword>
<proteinExistence type="inferred from homology"/>
<dbReference type="Pfam" id="PF01991">
    <property type="entry name" value="vATP-synt_E"/>
    <property type="match status" value="1"/>
</dbReference>
<protein>
    <recommendedName>
        <fullName evidence="6">Vacuolar ATP synthase subunit E</fullName>
    </recommendedName>
</protein>
<evidence type="ECO:0000256" key="1">
    <source>
        <dbReference type="ARBA" id="ARBA00005901"/>
    </source>
</evidence>
<evidence type="ECO:0000313" key="5">
    <source>
        <dbReference type="Proteomes" id="UP000822688"/>
    </source>
</evidence>
<evidence type="ECO:0000256" key="3">
    <source>
        <dbReference type="ARBA" id="ARBA00023065"/>
    </source>
</evidence>
<evidence type="ECO:0000256" key="2">
    <source>
        <dbReference type="ARBA" id="ARBA00022448"/>
    </source>
</evidence>
<dbReference type="Gene3D" id="3.30.2320.30">
    <property type="entry name" value="ATP synthase, E subunit, C-terminal"/>
    <property type="match status" value="1"/>
</dbReference>
<dbReference type="HAMAP" id="MF_00311">
    <property type="entry name" value="ATP_synth_E_arch"/>
    <property type="match status" value="1"/>
</dbReference>
<evidence type="ECO:0000313" key="4">
    <source>
        <dbReference type="EMBL" id="KAG0571207.1"/>
    </source>
</evidence>
<comment type="similarity">
    <text evidence="1">Belongs to the V-ATPase E subunit family.</text>
</comment>
<evidence type="ECO:0008006" key="6">
    <source>
        <dbReference type="Google" id="ProtNLM"/>
    </source>
</evidence>
<accession>A0A8T0HK83</accession>
<dbReference type="SUPFAM" id="SSF160527">
    <property type="entry name" value="V-type ATPase subunit E-like"/>
    <property type="match status" value="1"/>
</dbReference>